<name>A0A8S0VU75_CYCAE</name>
<dbReference type="AlphaFoldDB" id="A0A8S0VU75"/>
<gene>
    <name evidence="1" type="ORF">AAE3_LOCUS11840</name>
</gene>
<comment type="caution">
    <text evidence="1">The sequence shown here is derived from an EMBL/GenBank/DDBJ whole genome shotgun (WGS) entry which is preliminary data.</text>
</comment>
<evidence type="ECO:0000313" key="2">
    <source>
        <dbReference type="Proteomes" id="UP000467700"/>
    </source>
</evidence>
<organism evidence="1 2">
    <name type="scientific">Cyclocybe aegerita</name>
    <name type="common">Black poplar mushroom</name>
    <name type="synonym">Agrocybe aegerita</name>
    <dbReference type="NCBI Taxonomy" id="1973307"/>
    <lineage>
        <taxon>Eukaryota</taxon>
        <taxon>Fungi</taxon>
        <taxon>Dikarya</taxon>
        <taxon>Basidiomycota</taxon>
        <taxon>Agaricomycotina</taxon>
        <taxon>Agaricomycetes</taxon>
        <taxon>Agaricomycetidae</taxon>
        <taxon>Agaricales</taxon>
        <taxon>Agaricineae</taxon>
        <taxon>Bolbitiaceae</taxon>
        <taxon>Cyclocybe</taxon>
    </lineage>
</organism>
<dbReference type="EMBL" id="CACVBS010000079">
    <property type="protein sequence ID" value="CAA7269699.1"/>
    <property type="molecule type" value="Genomic_DNA"/>
</dbReference>
<dbReference type="OrthoDB" id="10518011at2759"/>
<keyword evidence="2" id="KW-1185">Reference proteome</keyword>
<sequence length="562" mass="62319">MVSPWAWIPFSRLGMQTSFSVFSLALHAIRFVKIPDRVQAILTVALAGSPRKSLEQSGVRRGRALASRVMDLTGAGVLDGLYIPTATPPILSPLALYRDEFTSYVFSDAQDLQAATNYSMCPIDPFTDFPPLEGTPNLASVPISRRPRERRSVASAWGRMYHPYRTTTHRQYKAQESHRGSGMDAPLVRGLVPLESTPHPCGGYNVQSSQRSSNAVAGPSRIRLEDLDCEYDGAIDSTTIPSAYLSLSGHSTSTSPSASLNDTGDAIMSQPAPIFGPYAQVDIADDISDIAPGDGFTRPGLSSFSPLSSWQTDRFDALPSSWEYPGLSSNVLAGSFVEMPWLFDELEALAKSAPFHFGDDELDPHLLVDSEGAASTRTTSSDDRSPTHDDFNEALLWLSPTEFAKEHRQMFRCRLPRDSKRRGLLDAALSADSDECGALCHTPAAFDRHLTVDHEIPHAKDVKDSARCAWPKCKSQKVMEVGSYHRHVLEKHAMHWRCPFVNCPQRERETMDKKTGEKVTSYPRHTNLGTHIREYHDPGDLQRMKLMYGQGWKFAFACFHGQ</sequence>
<protein>
    <submittedName>
        <fullName evidence="1">Uncharacterized protein</fullName>
    </submittedName>
</protein>
<reference evidence="1 2" key="1">
    <citation type="submission" date="2020-01" db="EMBL/GenBank/DDBJ databases">
        <authorList>
            <person name="Gupta K D."/>
        </authorList>
    </citation>
    <scope>NUCLEOTIDE SEQUENCE [LARGE SCALE GENOMIC DNA]</scope>
</reference>
<proteinExistence type="predicted"/>
<accession>A0A8S0VU75</accession>
<dbReference type="Proteomes" id="UP000467700">
    <property type="component" value="Unassembled WGS sequence"/>
</dbReference>
<evidence type="ECO:0000313" key="1">
    <source>
        <dbReference type="EMBL" id="CAA7269699.1"/>
    </source>
</evidence>